<evidence type="ECO:0000259" key="13">
    <source>
        <dbReference type="PROSITE" id="PS50089"/>
    </source>
</evidence>
<feature type="compositionally biased region" description="Polar residues" evidence="12">
    <location>
        <begin position="302"/>
        <end position="313"/>
    </location>
</feature>
<dbReference type="Gene3D" id="3.30.720.50">
    <property type="match status" value="2"/>
</dbReference>
<keyword evidence="5 11" id="KW-0479">Metal-binding</keyword>
<name>A0A336MJ52_CULSO</name>
<evidence type="ECO:0000256" key="9">
    <source>
        <dbReference type="ARBA" id="ARBA00022976"/>
    </source>
</evidence>
<feature type="compositionally biased region" description="Basic and acidic residues" evidence="12">
    <location>
        <begin position="234"/>
        <end position="244"/>
    </location>
</feature>
<feature type="compositionally biased region" description="Polar residues" evidence="12">
    <location>
        <begin position="206"/>
        <end position="228"/>
    </location>
</feature>
<evidence type="ECO:0000256" key="6">
    <source>
        <dbReference type="ARBA" id="ARBA00022737"/>
    </source>
</evidence>
<keyword evidence="6" id="KW-0677">Repeat</keyword>
<keyword evidence="8 11" id="KW-0862">Zinc</keyword>
<dbReference type="SUPFAM" id="SSF57850">
    <property type="entry name" value="RING/U-box"/>
    <property type="match status" value="1"/>
</dbReference>
<evidence type="ECO:0000256" key="8">
    <source>
        <dbReference type="ARBA" id="ARBA00022833"/>
    </source>
</evidence>
<dbReference type="EC" id="2.3.2.27" evidence="11"/>
<dbReference type="PROSITE" id="PS50918">
    <property type="entry name" value="WWE"/>
    <property type="match status" value="1"/>
</dbReference>
<reference evidence="15" key="1">
    <citation type="submission" date="2018-04" db="EMBL/GenBank/DDBJ databases">
        <authorList>
            <person name="Go L.Y."/>
            <person name="Mitchell J.A."/>
        </authorList>
    </citation>
    <scope>NUCLEOTIDE SEQUENCE</scope>
    <source>
        <tissue evidence="15">Whole organism</tissue>
    </source>
</reference>
<comment type="catalytic activity">
    <reaction evidence="1 11">
        <text>S-ubiquitinyl-[E2 ubiquitin-conjugating enzyme]-L-cysteine + [acceptor protein]-L-lysine = [E2 ubiquitin-conjugating enzyme]-L-cysteine + N(6)-ubiquitinyl-[acceptor protein]-L-lysine.</text>
        <dbReference type="EC" id="2.3.2.27"/>
    </reaction>
</comment>
<evidence type="ECO:0000313" key="16">
    <source>
        <dbReference type="EMBL" id="SSX28387.1"/>
    </source>
</evidence>
<dbReference type="GO" id="GO:0016567">
    <property type="term" value="P:protein ubiquitination"/>
    <property type="evidence" value="ECO:0007669"/>
    <property type="project" value="UniProtKB-UniRule"/>
</dbReference>
<dbReference type="PANTHER" id="PTHR12622">
    <property type="entry name" value="DELTEX-RELATED"/>
    <property type="match status" value="1"/>
</dbReference>
<organism evidence="16">
    <name type="scientific">Culicoides sonorensis</name>
    <name type="common">Biting midge</name>
    <dbReference type="NCBI Taxonomy" id="179676"/>
    <lineage>
        <taxon>Eukaryota</taxon>
        <taxon>Metazoa</taxon>
        <taxon>Ecdysozoa</taxon>
        <taxon>Arthropoda</taxon>
        <taxon>Hexapoda</taxon>
        <taxon>Insecta</taxon>
        <taxon>Pterygota</taxon>
        <taxon>Neoptera</taxon>
        <taxon>Endopterygota</taxon>
        <taxon>Diptera</taxon>
        <taxon>Nematocera</taxon>
        <taxon>Chironomoidea</taxon>
        <taxon>Ceratopogonidae</taxon>
        <taxon>Ceratopogoninae</taxon>
        <taxon>Culicoides</taxon>
        <taxon>Monoculicoides</taxon>
    </lineage>
</organism>
<accession>A0A336MJ52</accession>
<evidence type="ECO:0000256" key="1">
    <source>
        <dbReference type="ARBA" id="ARBA00000900"/>
    </source>
</evidence>
<dbReference type="Gene3D" id="3.30.390.130">
    <property type="match status" value="1"/>
</dbReference>
<dbReference type="OMA" id="MFYAPSS"/>
<dbReference type="Pfam" id="PF18102">
    <property type="entry name" value="DTC"/>
    <property type="match status" value="1"/>
</dbReference>
<keyword evidence="11" id="KW-0963">Cytoplasm</keyword>
<evidence type="ECO:0000256" key="12">
    <source>
        <dbReference type="SAM" id="MobiDB-lite"/>
    </source>
</evidence>
<comment type="similarity">
    <text evidence="3 11">Belongs to the Deltex family.</text>
</comment>
<dbReference type="Pfam" id="PF02825">
    <property type="entry name" value="WWE"/>
    <property type="match status" value="2"/>
</dbReference>
<evidence type="ECO:0000256" key="11">
    <source>
        <dbReference type="RuleBase" id="RU367105"/>
    </source>
</evidence>
<feature type="region of interest" description="Disordered" evidence="12">
    <location>
        <begin position="261"/>
        <end position="320"/>
    </location>
</feature>
<dbReference type="EMBL" id="UFQT01000999">
    <property type="protein sequence ID" value="SSX28387.1"/>
    <property type="molecule type" value="Genomic_DNA"/>
</dbReference>
<dbReference type="UniPathway" id="UPA00143"/>
<evidence type="ECO:0000313" key="15">
    <source>
        <dbReference type="EMBL" id="SSX08364.1"/>
    </source>
</evidence>
<dbReference type="InterPro" id="IPR039399">
    <property type="entry name" value="Deltex_C_sf"/>
</dbReference>
<dbReference type="InterPro" id="IPR001841">
    <property type="entry name" value="Znf_RING"/>
</dbReference>
<keyword evidence="9" id="KW-0914">Notch signaling pathway</keyword>
<evidence type="ECO:0000256" key="5">
    <source>
        <dbReference type="ARBA" id="ARBA00022723"/>
    </source>
</evidence>
<feature type="domain" description="WWE" evidence="14">
    <location>
        <begin position="100"/>
        <end position="177"/>
    </location>
</feature>
<feature type="domain" description="RING-type" evidence="13">
    <location>
        <begin position="383"/>
        <end position="436"/>
    </location>
</feature>
<dbReference type="InterPro" id="IPR004170">
    <property type="entry name" value="WWE_dom"/>
</dbReference>
<dbReference type="Gene3D" id="3.30.40.10">
    <property type="entry name" value="Zinc/RING finger domain, C3HC4 (zinc finger)"/>
    <property type="match status" value="1"/>
</dbReference>
<dbReference type="InterPro" id="IPR039396">
    <property type="entry name" value="Deltex_C"/>
</dbReference>
<dbReference type="PROSITE" id="PS50089">
    <property type="entry name" value="ZF_RING_2"/>
    <property type="match status" value="1"/>
</dbReference>
<dbReference type="InterPro" id="IPR018123">
    <property type="entry name" value="WWE-dom_subgr"/>
</dbReference>
<evidence type="ECO:0000256" key="2">
    <source>
        <dbReference type="ARBA" id="ARBA00004906"/>
    </source>
</evidence>
<dbReference type="InterPro" id="IPR039398">
    <property type="entry name" value="Deltex_fam"/>
</dbReference>
<keyword evidence="7 10" id="KW-0863">Zinc-finger</keyword>
<dbReference type="InterPro" id="IPR037197">
    <property type="entry name" value="WWE_dom_sf"/>
</dbReference>
<protein>
    <recommendedName>
        <fullName evidence="11">E3 ubiquitin-protein ligase</fullName>
        <ecNumber evidence="11">2.3.2.27</ecNumber>
    </recommendedName>
</protein>
<evidence type="ECO:0000259" key="14">
    <source>
        <dbReference type="PROSITE" id="PS50918"/>
    </source>
</evidence>
<dbReference type="EMBL" id="UFQS01000999">
    <property type="protein sequence ID" value="SSX08364.1"/>
    <property type="molecule type" value="Genomic_DNA"/>
</dbReference>
<evidence type="ECO:0000256" key="3">
    <source>
        <dbReference type="ARBA" id="ARBA00009413"/>
    </source>
</evidence>
<comment type="subcellular location">
    <subcellularLocation>
        <location evidence="11">Cytoplasm</location>
    </subcellularLocation>
</comment>
<dbReference type="SUPFAM" id="SSF117839">
    <property type="entry name" value="WWE domain"/>
    <property type="match status" value="2"/>
</dbReference>
<evidence type="ECO:0000256" key="7">
    <source>
        <dbReference type="ARBA" id="ARBA00022771"/>
    </source>
</evidence>
<comment type="pathway">
    <text evidence="2 11">Protein modification; protein ubiquitination.</text>
</comment>
<proteinExistence type="inferred from homology"/>
<dbReference type="InterPro" id="IPR013083">
    <property type="entry name" value="Znf_RING/FYVE/PHD"/>
</dbReference>
<dbReference type="GO" id="GO:0061630">
    <property type="term" value="F:ubiquitin protein ligase activity"/>
    <property type="evidence" value="ECO:0007669"/>
    <property type="project" value="UniProtKB-UniRule"/>
</dbReference>
<evidence type="ECO:0000256" key="10">
    <source>
        <dbReference type="PROSITE-ProRule" id="PRU00175"/>
    </source>
</evidence>
<feature type="region of interest" description="Disordered" evidence="12">
    <location>
        <begin position="206"/>
        <end position="247"/>
    </location>
</feature>
<evidence type="ECO:0000256" key="4">
    <source>
        <dbReference type="ARBA" id="ARBA00022679"/>
    </source>
</evidence>
<keyword evidence="4 11" id="KW-0808">Transferase</keyword>
<dbReference type="GO" id="GO:0007219">
    <property type="term" value="P:Notch signaling pathway"/>
    <property type="evidence" value="ECO:0007669"/>
    <property type="project" value="UniProtKB-KW"/>
</dbReference>
<reference evidence="16" key="2">
    <citation type="submission" date="2018-07" db="EMBL/GenBank/DDBJ databases">
        <authorList>
            <person name="Quirk P.G."/>
            <person name="Krulwich T.A."/>
        </authorList>
    </citation>
    <scope>NUCLEOTIDE SEQUENCE</scope>
</reference>
<dbReference type="SMART" id="SM00678">
    <property type="entry name" value="WWE"/>
    <property type="match status" value="2"/>
</dbReference>
<dbReference type="GO" id="GO:0005737">
    <property type="term" value="C:cytoplasm"/>
    <property type="evidence" value="ECO:0007669"/>
    <property type="project" value="UniProtKB-SubCell"/>
</dbReference>
<dbReference type="AlphaFoldDB" id="A0A336MJ52"/>
<gene>
    <name evidence="16" type="primary">CSON015572</name>
</gene>
<dbReference type="VEuPathDB" id="VectorBase:CSON015572"/>
<sequence length="562" mass="63738">MQKMSSNSLKKKPASIPVSNQHVVVVWEIYENNSWIPYSPNISQNLERAFFKKLTRVNLTDCEGGGDSDGRDSGLLYVNMRTMKQCSDNLMFQSLNVRRQFYKCVCPGGKGIKWEWNDAGLWRTYNMEVQQVIEEAWTKGNEKVELHKTYLRLQFTINFLTLTQISDGGRTVKSVRRIQQAPYPKLSIKNEAVAKSLEMLEISSRQSFHTNTNPRPKQIIPGNQTNIINHKPNSKREKSSHEHSGPSNIARQILNFVSKTSVTKFGNHKTPSEHQPRSRVRQKHSQDTDSSSVKSNRRPSVDTVSTYLTNFSRESQDGREYTTGSVHDLLDCSIEDDVFGPSSISSTVSSQKQGQIVGIDNASNYLARFVRVVDTSEPVSGPCPYCLEELRLKGQYPTVQLVRCNHLLHLNCLNELIINGQQCGKQKNLFIECPICMTIYGKKIGNQPYGTMTWFKDSGGNIQIVYNFTSGVQDTDHPNPGCKYFAVGFPRKQLLPDTPEGRKVLKYLKIAFDRRLLFSIGCSATTGVEDVIQCNKVDIKSYQDPNYLQRCMQQLLYLGVTD</sequence>
<dbReference type="GO" id="GO:0008270">
    <property type="term" value="F:zinc ion binding"/>
    <property type="evidence" value="ECO:0007669"/>
    <property type="project" value="UniProtKB-KW"/>
</dbReference>
<dbReference type="SMART" id="SM00184">
    <property type="entry name" value="RING"/>
    <property type="match status" value="1"/>
</dbReference>